<accession>A0A9N9B067</accession>
<protein>
    <submittedName>
        <fullName evidence="1">2582_t:CDS:1</fullName>
    </submittedName>
</protein>
<sequence length="155" mass="18610">MKLSIFDKESEKFILSRMEGLKHPNKRRYATIANELSKEIPKEKPYTSKQIQHHWENSLKPNLCKIPLSDDEKEFIIHWAEKNQRQNGVIPLTKLIPIMEEEFGKLRSENQIKNFWYPTRKRQLNEIIRIKERLAVLEPNPDPPQFYFPQLNPIF</sequence>
<dbReference type="EMBL" id="CAJVPP010001308">
    <property type="protein sequence ID" value="CAG8547891.1"/>
    <property type="molecule type" value="Genomic_DNA"/>
</dbReference>
<gene>
    <name evidence="1" type="ORF">FMOSSE_LOCUS6314</name>
</gene>
<evidence type="ECO:0000313" key="1">
    <source>
        <dbReference type="EMBL" id="CAG8547891.1"/>
    </source>
</evidence>
<organism evidence="1 2">
    <name type="scientific">Funneliformis mosseae</name>
    <name type="common">Endomycorrhizal fungus</name>
    <name type="synonym">Glomus mosseae</name>
    <dbReference type="NCBI Taxonomy" id="27381"/>
    <lineage>
        <taxon>Eukaryota</taxon>
        <taxon>Fungi</taxon>
        <taxon>Fungi incertae sedis</taxon>
        <taxon>Mucoromycota</taxon>
        <taxon>Glomeromycotina</taxon>
        <taxon>Glomeromycetes</taxon>
        <taxon>Glomerales</taxon>
        <taxon>Glomeraceae</taxon>
        <taxon>Funneliformis</taxon>
    </lineage>
</organism>
<dbReference type="AlphaFoldDB" id="A0A9N9B067"/>
<proteinExistence type="predicted"/>
<reference evidence="1" key="1">
    <citation type="submission" date="2021-06" db="EMBL/GenBank/DDBJ databases">
        <authorList>
            <person name="Kallberg Y."/>
            <person name="Tangrot J."/>
            <person name="Rosling A."/>
        </authorList>
    </citation>
    <scope>NUCLEOTIDE SEQUENCE</scope>
    <source>
        <strain evidence="1">87-6 pot B 2015</strain>
    </source>
</reference>
<dbReference type="Proteomes" id="UP000789375">
    <property type="component" value="Unassembled WGS sequence"/>
</dbReference>
<evidence type="ECO:0000313" key="2">
    <source>
        <dbReference type="Proteomes" id="UP000789375"/>
    </source>
</evidence>
<comment type="caution">
    <text evidence="1">The sequence shown here is derived from an EMBL/GenBank/DDBJ whole genome shotgun (WGS) entry which is preliminary data.</text>
</comment>
<keyword evidence="2" id="KW-1185">Reference proteome</keyword>
<name>A0A9N9B067_FUNMO</name>